<proteinExistence type="predicted"/>
<dbReference type="EMBL" id="MZNU01000309">
    <property type="protein sequence ID" value="OWP00718.1"/>
    <property type="molecule type" value="Genomic_DNA"/>
</dbReference>
<keyword evidence="1" id="KW-0175">Coiled coil</keyword>
<gene>
    <name evidence="3" type="ORF">B2J93_1321</name>
</gene>
<dbReference type="OrthoDB" id="185373at2759"/>
<sequence>MQVIWSRTAQAKSSGCYRSCLHTATHLARRATTAASKNRIRLNDVFTACYSTILATAAVADMKLKDQRIREWDRVIAEAKAGIPTYEDSPDPREFEPMGDSSNSNFAPRSRSQERFSTYSPMPIVDKSKKLLEPDPDASDEYTEEDEDPELFPRDPQRILHMEWLETTTARLVDQLLTESRILSAQDYPKSANPSIQKELEQMRDLIESLMDGASNLPLYEWRDLSEVSDQREALHRAIQKLCQKAAADDRPSINLMLAKVSYNLLVCKAPPSTTTYNVLLAELIRLKQPHIAQTVINSFLHDTRLKPTKLTAKLLLDHYQNKGKGDVHGFRSVTKRLSCTRGKTTSIFRLSRIRSSHPDFNMNVRNRPDMLIRHRHVDYLGRHDVKEWAYSTKTIHRNGHLHQKMPRDIAVHNSLILGSLKLKGVQAAVRHVRTSYREGHIVHTETLVTVITACLEQLNFTSGLNLIRNFLSLWEAGVGFIATIYSEQLIQSFLQLLAMCGFDTALSSARDLPIKSHSWETLQEWLHFMYIESLTTAVDRFSQLLLSLNESLGLKMDGTTEPTCQQEQIWLNYSSGAYLAHEATDSAYKAEEDIQGTPDIDLALHIIDSHIAEQDSREALRRRIDTTNLSKRVALLDKLVNQRLAKVNAIIEPIEKELFWLRYARVHRRYQRKITQRASQNLDFYSKLIRLDRFVLQAVSHRMRMKEIALKSRLVALLEKQVDQRLAQVAAIERDVAEELVALLEEQVDRKSVQAAAAKEELITRLCEKMSSTEKLQFESLTTNLDAKSKILLLDRLNLRDKVHLATSRRSVFLQKLLKLSSARMIHIDEELLSLMYGGLSRQRKEWFCEISGKLDNFNKLSLLAQLSMRESLSLKRKVEPETKYTMLWPTRSLGEREEAEERARVEYIMTPEKKRSTPRRAIKSKFVAKKRIPVTNITLLDTVAAEAPRLAAAAGS</sequence>
<evidence type="ECO:0000256" key="1">
    <source>
        <dbReference type="SAM" id="Coils"/>
    </source>
</evidence>
<evidence type="ECO:0000313" key="4">
    <source>
        <dbReference type="Proteomes" id="UP000242519"/>
    </source>
</evidence>
<protein>
    <submittedName>
        <fullName evidence="3">Uncharacterized protein</fullName>
    </submittedName>
</protein>
<reference evidence="3 4" key="1">
    <citation type="submission" date="2017-04" db="EMBL/GenBank/DDBJ databases">
        <title>Draft genome sequence of Marssonina coronaria NL1: causal agent of apple blotch.</title>
        <authorList>
            <person name="Cheng Q."/>
        </authorList>
    </citation>
    <scope>NUCLEOTIDE SEQUENCE [LARGE SCALE GENOMIC DNA]</scope>
    <source>
        <strain evidence="3 4">NL1</strain>
    </source>
</reference>
<dbReference type="AlphaFoldDB" id="A0A218YYI2"/>
<feature type="coiled-coil region" evidence="1">
    <location>
        <begin position="735"/>
        <end position="762"/>
    </location>
</feature>
<dbReference type="InParanoid" id="A0A218YYI2"/>
<name>A0A218YYI2_9HELO</name>
<accession>A0A218YYI2</accession>
<evidence type="ECO:0000313" key="3">
    <source>
        <dbReference type="EMBL" id="OWP00718.1"/>
    </source>
</evidence>
<evidence type="ECO:0000256" key="2">
    <source>
        <dbReference type="SAM" id="MobiDB-lite"/>
    </source>
</evidence>
<feature type="compositionally biased region" description="Acidic residues" evidence="2">
    <location>
        <begin position="134"/>
        <end position="150"/>
    </location>
</feature>
<dbReference type="Proteomes" id="UP000242519">
    <property type="component" value="Unassembled WGS sequence"/>
</dbReference>
<comment type="caution">
    <text evidence="3">The sequence shown here is derived from an EMBL/GenBank/DDBJ whole genome shotgun (WGS) entry which is preliminary data.</text>
</comment>
<feature type="region of interest" description="Disordered" evidence="2">
    <location>
        <begin position="83"/>
        <end position="154"/>
    </location>
</feature>
<organism evidence="3 4">
    <name type="scientific">Diplocarpon coronariae</name>
    <dbReference type="NCBI Taxonomy" id="2795749"/>
    <lineage>
        <taxon>Eukaryota</taxon>
        <taxon>Fungi</taxon>
        <taxon>Dikarya</taxon>
        <taxon>Ascomycota</taxon>
        <taxon>Pezizomycotina</taxon>
        <taxon>Leotiomycetes</taxon>
        <taxon>Helotiales</taxon>
        <taxon>Drepanopezizaceae</taxon>
        <taxon>Diplocarpon</taxon>
    </lineage>
</organism>
<keyword evidence="4" id="KW-1185">Reference proteome</keyword>